<protein>
    <recommendedName>
        <fullName evidence="3">DUF3168 domain-containing protein</fullName>
    </recommendedName>
</protein>
<evidence type="ECO:0000313" key="2">
    <source>
        <dbReference type="Proteomes" id="UP000032305"/>
    </source>
</evidence>
<comment type="caution">
    <text evidence="1">The sequence shown here is derived from an EMBL/GenBank/DDBJ whole genome shotgun (WGS) entry which is preliminary data.</text>
</comment>
<proteinExistence type="predicted"/>
<reference evidence="1 2" key="1">
    <citation type="submission" date="2014-11" db="EMBL/GenBank/DDBJ databases">
        <title>Whole genome shotgun sequence of Sphingomonas parapaucimobilis NBRC 15100.</title>
        <authorList>
            <person name="Katano-Makiyama Y."/>
            <person name="Hosoyama A."/>
            <person name="Hashimoto M."/>
            <person name="Hosoyama Y."/>
            <person name="Noguchi M."/>
            <person name="Numata M."/>
            <person name="Tsuchikane K."/>
            <person name="Hirakata S."/>
            <person name="Uohara A."/>
            <person name="Shimodaira J."/>
            <person name="Ohji S."/>
            <person name="Ichikawa N."/>
            <person name="Kimura A."/>
            <person name="Yamazoe A."/>
            <person name="Fujita N."/>
        </authorList>
    </citation>
    <scope>NUCLEOTIDE SEQUENCE [LARGE SCALE GENOMIC DNA]</scope>
    <source>
        <strain evidence="1 2">NBRC 15100</strain>
    </source>
</reference>
<evidence type="ECO:0000313" key="1">
    <source>
        <dbReference type="EMBL" id="GAM02526.1"/>
    </source>
</evidence>
<dbReference type="eggNOG" id="ENOG503123P">
    <property type="taxonomic scope" value="Bacteria"/>
</dbReference>
<dbReference type="InterPro" id="IPR053745">
    <property type="entry name" value="Viral_Tail_Comp_sf"/>
</dbReference>
<evidence type="ECO:0008006" key="3">
    <source>
        <dbReference type="Google" id="ProtNLM"/>
    </source>
</evidence>
<sequence length="129" mass="13746">MTAREALRAGLMAALRPALTPLGVALFDAVPVRASVPQAVLGEPSDSDWGAAGIEGRELRVVLTLTDEGEQPRRLRTCVQAAEAVGLADVLADGWRVAALSVTATRMGKTGARWTASVEWRVRLWRAGQ</sequence>
<dbReference type="InterPro" id="IPR021508">
    <property type="entry name" value="Gp17-like"/>
</dbReference>
<name>A0A0A1WBY6_9SPHN</name>
<dbReference type="EMBL" id="BBPI01000089">
    <property type="protein sequence ID" value="GAM02526.1"/>
    <property type="molecule type" value="Genomic_DNA"/>
</dbReference>
<dbReference type="Proteomes" id="UP000032305">
    <property type="component" value="Unassembled WGS sequence"/>
</dbReference>
<organism evidence="1 2">
    <name type="scientific">Sphingomonas parapaucimobilis NBRC 15100</name>
    <dbReference type="NCBI Taxonomy" id="1219049"/>
    <lineage>
        <taxon>Bacteria</taxon>
        <taxon>Pseudomonadati</taxon>
        <taxon>Pseudomonadota</taxon>
        <taxon>Alphaproteobacteria</taxon>
        <taxon>Sphingomonadales</taxon>
        <taxon>Sphingomonadaceae</taxon>
        <taxon>Sphingomonas</taxon>
    </lineage>
</organism>
<dbReference type="Pfam" id="PF11367">
    <property type="entry name" value="Tail_completion_gp17"/>
    <property type="match status" value="1"/>
</dbReference>
<dbReference type="OrthoDB" id="7450850at2"/>
<gene>
    <name evidence="1" type="ORF">SP5_089_00060</name>
</gene>
<keyword evidence="2" id="KW-1185">Reference proteome</keyword>
<accession>A0A0A1WBY6</accession>
<dbReference type="AlphaFoldDB" id="A0A0A1WBY6"/>
<dbReference type="RefSeq" id="WP_042490578.1">
    <property type="nucleotide sequence ID" value="NZ_BBPI01000089.1"/>
</dbReference>
<dbReference type="Gene3D" id="3.30.2000.30">
    <property type="match status" value="1"/>
</dbReference>